<dbReference type="SUPFAM" id="SSF56112">
    <property type="entry name" value="Protein kinase-like (PK-like)"/>
    <property type="match status" value="1"/>
</dbReference>
<sequence length="360" mass="37562">MTVPQDARARLVARFGPYAEEWCDTLPERLALLAGRWSLVLGEQSGGGTSRVVRCRLADGADAYLKLTPDPDVARQEAEALRLWDGEGRTPRLLDAAPAEGALLIAAVDGADGRAARTLAESLREGTDGEFGPGGRAGERLGEVAVLLASLRGRVPGPGTALPSLAERIDFLFELTRRRIDAATAVTVSAREPAAAVTATEAAAVTVPTAVEKEAPTEADREPGPGDLAVTPELVEGCRRAALALARSGPAFLVHGDLHPGNVLDPGGGAGLVAIDPRPCVGDPDFDAVDWVLTGVRSEAAVHGRIRWLAELVPGLDEARVRGWCRATAVIIAGPRAARGARDPHTRLLLGLTALADASE</sequence>
<comment type="caution">
    <text evidence="1">The sequence shown here is derived from an EMBL/GenBank/DDBJ whole genome shotgun (WGS) entry which is preliminary data.</text>
</comment>
<name>A0ABS7QLK4_9ACTN</name>
<dbReference type="Gene3D" id="1.10.510.10">
    <property type="entry name" value="Transferase(Phosphotransferase) domain 1"/>
    <property type="match status" value="1"/>
</dbReference>
<gene>
    <name evidence="1" type="ORF">K7472_00170</name>
</gene>
<evidence type="ECO:0000313" key="1">
    <source>
        <dbReference type="EMBL" id="MBY8883260.1"/>
    </source>
</evidence>
<proteinExistence type="predicted"/>
<dbReference type="Proteomes" id="UP001198565">
    <property type="component" value="Unassembled WGS sequence"/>
</dbReference>
<dbReference type="Pfam" id="PF04655">
    <property type="entry name" value="APH_6_hur"/>
    <property type="match status" value="1"/>
</dbReference>
<accession>A0ABS7QLK4</accession>
<organism evidence="1 2">
    <name type="scientific">Streptantibioticus parmotrematis</name>
    <dbReference type="NCBI Taxonomy" id="2873249"/>
    <lineage>
        <taxon>Bacteria</taxon>
        <taxon>Bacillati</taxon>
        <taxon>Actinomycetota</taxon>
        <taxon>Actinomycetes</taxon>
        <taxon>Kitasatosporales</taxon>
        <taxon>Streptomycetaceae</taxon>
        <taxon>Streptantibioticus</taxon>
    </lineage>
</organism>
<keyword evidence="2" id="KW-1185">Reference proteome</keyword>
<protein>
    <submittedName>
        <fullName evidence="1">Aminoglycoside phosphotransferase family protein</fullName>
    </submittedName>
</protein>
<reference evidence="1 2" key="1">
    <citation type="submission" date="2021-08" db="EMBL/GenBank/DDBJ databases">
        <title>Streptomyces sp. PTM05 isolated from lichen.</title>
        <authorList>
            <person name="Somphong A."/>
            <person name="Phongsopitanun W."/>
            <person name="Tanasupawat S."/>
        </authorList>
    </citation>
    <scope>NUCLEOTIDE SEQUENCE [LARGE SCALE GENOMIC DNA]</scope>
    <source>
        <strain evidence="1 2">Ptm05</strain>
    </source>
</reference>
<dbReference type="EMBL" id="JAINVZ010000001">
    <property type="protein sequence ID" value="MBY8883260.1"/>
    <property type="molecule type" value="Genomic_DNA"/>
</dbReference>
<dbReference type="RefSeq" id="WP_222972780.1">
    <property type="nucleotide sequence ID" value="NZ_JAINVZ010000001.1"/>
</dbReference>
<dbReference type="InterPro" id="IPR006748">
    <property type="entry name" value="NH2Glyco/OHUrea_AB-resist_kin"/>
</dbReference>
<dbReference type="InterPro" id="IPR011009">
    <property type="entry name" value="Kinase-like_dom_sf"/>
</dbReference>
<evidence type="ECO:0000313" key="2">
    <source>
        <dbReference type="Proteomes" id="UP001198565"/>
    </source>
</evidence>